<proteinExistence type="predicted"/>
<sequence>MSKILKWLLFALAFTIGLSGFAINATSLNSVRHDVAVEILGGKHFMASKLQGIMAAPNESEIEAKVLHIEQSNQFPDKWYLELEILEIKNITGGNFAQIGDKVKAFTIQSSLNFAKNNIITAQAEFLGDAHGGFFRLNNIQVFKP</sequence>
<gene>
    <name evidence="1" type="ORF">H6G06_24085</name>
</gene>
<comment type="caution">
    <text evidence="1">The sequence shown here is derived from an EMBL/GenBank/DDBJ whole genome shotgun (WGS) entry which is preliminary data.</text>
</comment>
<protein>
    <submittedName>
        <fullName evidence="1">Uncharacterized protein</fullName>
    </submittedName>
</protein>
<keyword evidence="2" id="KW-1185">Reference proteome</keyword>
<evidence type="ECO:0000313" key="1">
    <source>
        <dbReference type="EMBL" id="MBD2296472.1"/>
    </source>
</evidence>
<accession>A0A926WL20</accession>
<dbReference type="RefSeq" id="WP_190564593.1">
    <property type="nucleotide sequence ID" value="NZ_JACJQU010000024.1"/>
</dbReference>
<dbReference type="AlphaFoldDB" id="A0A926WL20"/>
<reference evidence="2" key="1">
    <citation type="journal article" date="2020" name="ISME J.">
        <title>Comparative genomics reveals insights into cyanobacterial evolution and habitat adaptation.</title>
        <authorList>
            <person name="Chen M.Y."/>
            <person name="Teng W.K."/>
            <person name="Zhao L."/>
            <person name="Hu C.X."/>
            <person name="Zhou Y.K."/>
            <person name="Han B.P."/>
            <person name="Song L.R."/>
            <person name="Shu W.S."/>
        </authorList>
    </citation>
    <scope>NUCLEOTIDE SEQUENCE [LARGE SCALE GENOMIC DNA]</scope>
    <source>
        <strain evidence="2">FACHB-251</strain>
    </source>
</reference>
<dbReference type="Proteomes" id="UP000662185">
    <property type="component" value="Unassembled WGS sequence"/>
</dbReference>
<evidence type="ECO:0000313" key="2">
    <source>
        <dbReference type="Proteomes" id="UP000662185"/>
    </source>
</evidence>
<dbReference type="EMBL" id="JACJQU010000024">
    <property type="protein sequence ID" value="MBD2296472.1"/>
    <property type="molecule type" value="Genomic_DNA"/>
</dbReference>
<organism evidence="1 2">
    <name type="scientific">Anabaena sphaerica FACHB-251</name>
    <dbReference type="NCBI Taxonomy" id="2692883"/>
    <lineage>
        <taxon>Bacteria</taxon>
        <taxon>Bacillati</taxon>
        <taxon>Cyanobacteriota</taxon>
        <taxon>Cyanophyceae</taxon>
        <taxon>Nostocales</taxon>
        <taxon>Nostocaceae</taxon>
        <taxon>Anabaena</taxon>
    </lineage>
</organism>
<name>A0A926WL20_9NOST</name>